<dbReference type="GO" id="GO:0031849">
    <property type="term" value="F:olfactory receptor binding"/>
    <property type="evidence" value="ECO:0007669"/>
    <property type="project" value="TreeGrafter"/>
</dbReference>
<keyword evidence="4" id="KW-0863">Zinc-finger</keyword>
<evidence type="ECO:0000256" key="6">
    <source>
        <dbReference type="ARBA" id="ARBA00022989"/>
    </source>
</evidence>
<dbReference type="GO" id="GO:0051205">
    <property type="term" value="P:protein insertion into membrane"/>
    <property type="evidence" value="ECO:0007669"/>
    <property type="project" value="TreeGrafter"/>
</dbReference>
<dbReference type="InterPro" id="IPR026096">
    <property type="entry name" value="R-trans_p"/>
</dbReference>
<keyword evidence="2" id="KW-0812">Transmembrane</keyword>
<comment type="subcellular location">
    <subcellularLocation>
        <location evidence="1">Membrane</location>
        <topology evidence="1">Single-pass membrane protein</topology>
    </subcellularLocation>
</comment>
<dbReference type="InterPro" id="IPR027377">
    <property type="entry name" value="ZAR1/RTP1-5-like_Znf-3CxxC"/>
</dbReference>
<dbReference type="GO" id="GO:0016020">
    <property type="term" value="C:membrane"/>
    <property type="evidence" value="ECO:0007669"/>
    <property type="project" value="UniProtKB-SubCell"/>
</dbReference>
<dbReference type="PANTHER" id="PTHR14402">
    <property type="entry name" value="RECEPTOR TRANSPORTING PROTEIN"/>
    <property type="match status" value="1"/>
</dbReference>
<feature type="domain" description="3CxxC-type" evidence="8">
    <location>
        <begin position="53"/>
        <end position="127"/>
    </location>
</feature>
<dbReference type="Proteomes" id="UP000515145">
    <property type="component" value="Chromosome 4"/>
</dbReference>
<evidence type="ECO:0000256" key="2">
    <source>
        <dbReference type="ARBA" id="ARBA00022692"/>
    </source>
</evidence>
<keyword evidence="6" id="KW-1133">Transmembrane helix</keyword>
<reference evidence="10" key="1">
    <citation type="submission" date="2025-08" db="UniProtKB">
        <authorList>
            <consortium name="RefSeq"/>
        </authorList>
    </citation>
    <scope>IDENTIFICATION</scope>
</reference>
<dbReference type="PANTHER" id="PTHR14402:SF8">
    <property type="entry name" value="RECEPTOR-TRANSPORTING PROTEIN 4"/>
    <property type="match status" value="1"/>
</dbReference>
<evidence type="ECO:0000256" key="4">
    <source>
        <dbReference type="ARBA" id="ARBA00022771"/>
    </source>
</evidence>
<dbReference type="InParanoid" id="A0A6P7IGW4"/>
<evidence type="ECO:0000313" key="9">
    <source>
        <dbReference type="Proteomes" id="UP000515145"/>
    </source>
</evidence>
<evidence type="ECO:0000313" key="10">
    <source>
        <dbReference type="RefSeq" id="XP_028259589.1"/>
    </source>
</evidence>
<proteinExistence type="predicted"/>
<dbReference type="GO" id="GO:0006612">
    <property type="term" value="P:protein targeting to membrane"/>
    <property type="evidence" value="ECO:0007669"/>
    <property type="project" value="TreeGrafter"/>
</dbReference>
<evidence type="ECO:0000256" key="5">
    <source>
        <dbReference type="ARBA" id="ARBA00022833"/>
    </source>
</evidence>
<dbReference type="RefSeq" id="XP_028259589.1">
    <property type="nucleotide sequence ID" value="XM_028403788.1"/>
</dbReference>
<evidence type="ECO:0000256" key="1">
    <source>
        <dbReference type="ARBA" id="ARBA00004167"/>
    </source>
</evidence>
<keyword evidence="9" id="KW-1185">Reference proteome</keyword>
<keyword evidence="5" id="KW-0862">Zinc</keyword>
<gene>
    <name evidence="10" type="primary">LOC114434495</name>
</gene>
<keyword evidence="7" id="KW-0472">Membrane</keyword>
<sequence>MAHGGLDPNAWREIFKTEAANLEEEKKHIWDLEFDDSITPKWPQQGWSVCNWKTSGRFRCDLCRRTWPSNLVTVVFIMRLKNGRGIVKTRLYRQNCKICKNAPMVKPDVDSTNIHSLMESLFVHSTL</sequence>
<dbReference type="SMART" id="SM01328">
    <property type="entry name" value="zf-3CxxC"/>
    <property type="match status" value="1"/>
</dbReference>
<dbReference type="GeneID" id="114434495"/>
<protein>
    <submittedName>
        <fullName evidence="10">Receptor-transporting protein 3-like</fullName>
    </submittedName>
</protein>
<organism evidence="9 10">
    <name type="scientific">Parambassis ranga</name>
    <name type="common">Indian glassy fish</name>
    <dbReference type="NCBI Taxonomy" id="210632"/>
    <lineage>
        <taxon>Eukaryota</taxon>
        <taxon>Metazoa</taxon>
        <taxon>Chordata</taxon>
        <taxon>Craniata</taxon>
        <taxon>Vertebrata</taxon>
        <taxon>Euteleostomi</taxon>
        <taxon>Actinopterygii</taxon>
        <taxon>Neopterygii</taxon>
        <taxon>Teleostei</taxon>
        <taxon>Neoteleostei</taxon>
        <taxon>Acanthomorphata</taxon>
        <taxon>Ovalentaria</taxon>
        <taxon>Ambassidae</taxon>
        <taxon>Parambassis</taxon>
    </lineage>
</organism>
<name>A0A6P7IGW4_9TELE</name>
<dbReference type="OrthoDB" id="8121437at2759"/>
<evidence type="ECO:0000256" key="7">
    <source>
        <dbReference type="ARBA" id="ARBA00023136"/>
    </source>
</evidence>
<keyword evidence="3" id="KW-0479">Metal-binding</keyword>
<accession>A0A6P7IGW4</accession>
<evidence type="ECO:0000256" key="3">
    <source>
        <dbReference type="ARBA" id="ARBA00022723"/>
    </source>
</evidence>
<dbReference type="Pfam" id="PF13695">
    <property type="entry name" value="Zn_ribbon_3CxxC"/>
    <property type="match status" value="1"/>
</dbReference>
<dbReference type="GO" id="GO:0008270">
    <property type="term" value="F:zinc ion binding"/>
    <property type="evidence" value="ECO:0007669"/>
    <property type="project" value="UniProtKB-KW"/>
</dbReference>
<dbReference type="AlphaFoldDB" id="A0A6P7IGW4"/>
<evidence type="ECO:0000259" key="8">
    <source>
        <dbReference type="SMART" id="SM01328"/>
    </source>
</evidence>